<reference evidence="18 19" key="1">
    <citation type="submission" date="2014-07" db="EMBL/GenBank/DDBJ databases">
        <title>Genomic and transcriptomic analysis on Apis cerana provide comprehensive insights into honey bee biology.</title>
        <authorList>
            <person name="Diao Q."/>
            <person name="Sun L."/>
            <person name="Zheng H."/>
            <person name="Zheng H."/>
            <person name="Xu S."/>
            <person name="Wang S."/>
            <person name="Zeng Z."/>
            <person name="Hu F."/>
            <person name="Su S."/>
            <person name="Wu J."/>
        </authorList>
    </citation>
    <scope>NUCLEOTIDE SEQUENCE [LARGE SCALE GENOMIC DNA]</scope>
    <source>
        <tissue evidence="18">Pupae without intestine</tissue>
    </source>
</reference>
<keyword evidence="2" id="KW-0963">Cytoplasm</keyword>
<evidence type="ECO:0000256" key="12">
    <source>
        <dbReference type="ARBA" id="ARBA00023273"/>
    </source>
</evidence>
<evidence type="ECO:0000256" key="7">
    <source>
        <dbReference type="ARBA" id="ARBA00023017"/>
    </source>
</evidence>
<evidence type="ECO:0000256" key="6">
    <source>
        <dbReference type="ARBA" id="ARBA00022840"/>
    </source>
</evidence>
<dbReference type="PANTHER" id="PTHR45703">
    <property type="entry name" value="DYNEIN HEAVY CHAIN"/>
    <property type="match status" value="1"/>
</dbReference>
<evidence type="ECO:0000259" key="16">
    <source>
        <dbReference type="Pfam" id="PF12774"/>
    </source>
</evidence>
<dbReference type="Proteomes" id="UP000242457">
    <property type="component" value="Unassembled WGS sequence"/>
</dbReference>
<keyword evidence="19" id="KW-1185">Reference proteome</keyword>
<dbReference type="Pfam" id="PF25007">
    <property type="entry name" value="DYH2-5-8_CC"/>
    <property type="match status" value="1"/>
</dbReference>
<keyword evidence="12" id="KW-0966">Cell projection</keyword>
<dbReference type="InterPro" id="IPR013594">
    <property type="entry name" value="Dynein_heavy_tail"/>
</dbReference>
<keyword evidence="3" id="KW-0493">Microtubule</keyword>
<feature type="domain" description="Dynein heavy chain tail" evidence="14">
    <location>
        <begin position="156"/>
        <end position="389"/>
    </location>
</feature>
<evidence type="ECO:0000256" key="1">
    <source>
        <dbReference type="ARBA" id="ARBA00004430"/>
    </source>
</evidence>
<keyword evidence="11" id="KW-0206">Cytoskeleton</keyword>
<dbReference type="GO" id="GO:0005524">
    <property type="term" value="F:ATP binding"/>
    <property type="evidence" value="ECO:0007669"/>
    <property type="project" value="UniProtKB-KW"/>
</dbReference>
<dbReference type="InterPro" id="IPR043157">
    <property type="entry name" value="Dynein_AAA1S"/>
</dbReference>
<dbReference type="Pfam" id="PF08385">
    <property type="entry name" value="DHC_N1"/>
    <property type="match status" value="3"/>
</dbReference>
<dbReference type="STRING" id="94128.A0A2A3EFU6"/>
<dbReference type="InterPro" id="IPR042228">
    <property type="entry name" value="Dynein_linker_3"/>
</dbReference>
<feature type="domain" description="Dynein heavy chain tail" evidence="14">
    <location>
        <begin position="49"/>
        <end position="105"/>
    </location>
</feature>
<dbReference type="Pfam" id="PF12774">
    <property type="entry name" value="AAA_6"/>
    <property type="match status" value="2"/>
</dbReference>
<dbReference type="InterPro" id="IPR013602">
    <property type="entry name" value="Dynein_heavy_linker"/>
</dbReference>
<evidence type="ECO:0000256" key="11">
    <source>
        <dbReference type="ARBA" id="ARBA00023212"/>
    </source>
</evidence>
<keyword evidence="5" id="KW-0547">Nucleotide-binding</keyword>
<dbReference type="GO" id="GO:0030286">
    <property type="term" value="C:dynein complex"/>
    <property type="evidence" value="ECO:0007669"/>
    <property type="project" value="UniProtKB-KW"/>
</dbReference>
<evidence type="ECO:0000256" key="2">
    <source>
        <dbReference type="ARBA" id="ARBA00022490"/>
    </source>
</evidence>
<proteinExistence type="predicted"/>
<dbReference type="Pfam" id="PF12775">
    <property type="entry name" value="AAA_7"/>
    <property type="match status" value="1"/>
</dbReference>
<dbReference type="GO" id="GO:0005930">
    <property type="term" value="C:axoneme"/>
    <property type="evidence" value="ECO:0007669"/>
    <property type="project" value="UniProtKB-SubCell"/>
</dbReference>
<dbReference type="Gene3D" id="3.40.50.300">
    <property type="entry name" value="P-loop containing nucleotide triphosphate hydrolases"/>
    <property type="match status" value="4"/>
</dbReference>
<accession>A0A2A3EFU6</accession>
<dbReference type="EMBL" id="KZ288271">
    <property type="protein sequence ID" value="PBC29861.1"/>
    <property type="molecule type" value="Genomic_DNA"/>
</dbReference>
<evidence type="ECO:0000259" key="15">
    <source>
        <dbReference type="Pfam" id="PF08393"/>
    </source>
</evidence>
<dbReference type="InterPro" id="IPR056759">
    <property type="entry name" value="DYH2-5-8_CC"/>
</dbReference>
<dbReference type="SUPFAM" id="SSF52540">
    <property type="entry name" value="P-loop containing nucleoside triphosphate hydrolases"/>
    <property type="match status" value="1"/>
</dbReference>
<dbReference type="Gene3D" id="1.20.140.100">
    <property type="entry name" value="Dynein heavy chain, N-terminal domain 2"/>
    <property type="match status" value="1"/>
</dbReference>
<dbReference type="GO" id="GO:0005874">
    <property type="term" value="C:microtubule"/>
    <property type="evidence" value="ECO:0007669"/>
    <property type="project" value="UniProtKB-KW"/>
</dbReference>
<protein>
    <submittedName>
        <fullName evidence="18">Dynein heavy chain 2, axonemal</fullName>
    </submittedName>
</protein>
<dbReference type="Gene3D" id="1.20.58.1120">
    <property type="match status" value="1"/>
</dbReference>
<evidence type="ECO:0000256" key="13">
    <source>
        <dbReference type="SAM" id="Coils"/>
    </source>
</evidence>
<evidence type="ECO:0000256" key="9">
    <source>
        <dbReference type="ARBA" id="ARBA00023069"/>
    </source>
</evidence>
<evidence type="ECO:0000256" key="10">
    <source>
        <dbReference type="ARBA" id="ARBA00023175"/>
    </source>
</evidence>
<keyword evidence="6" id="KW-0067">ATP-binding</keyword>
<dbReference type="InterPro" id="IPR027417">
    <property type="entry name" value="P-loop_NTPase"/>
</dbReference>
<evidence type="ECO:0000313" key="19">
    <source>
        <dbReference type="Proteomes" id="UP000242457"/>
    </source>
</evidence>
<keyword evidence="10" id="KW-0505">Motor protein</keyword>
<feature type="domain" description="Dynein heavy chain linker" evidence="15">
    <location>
        <begin position="915"/>
        <end position="1305"/>
    </location>
</feature>
<dbReference type="OrthoDB" id="447173at2759"/>
<sequence length="1972" mass="229471">MVENVLAPIFLKGLTVIYVPREGDELVADEVTADKEMIKRMEVVVAYWTTQDEYDFWIYRHDNLCGLNYQVQNPTVKKITDFLMTSHSTYAQQFLKLKDEIETQMPIAVRDSRTLASHHTPDQNYLVEFAVLQHPGEDRESVQGAQQSDNHHLPGLHKLRRAFRRCKNYIALYDQIVYAHTNLLGMPWDLNKINIFQHIDTCISRCYDMIEICQAMIDFARMDETTDAAKPMFGGTRGEERERVCQKVERLMWNDDMFAFRTEMKDLEIIIENLVTSIFVNLNNLRALFDSKTSEIWKLFCDDIQKAKQEVLDEMEEYSSMTPYYSGRALNLRTKGARIQLTREILEHALWMPYCGLRYEAFHQQELLQKSIEDFVADLYAKWIYDVGDNPRIVFDKWETLNFVFESVIAVIIGYNKVIKVAPLSKVERELFRELIRQLDRKINPGLNKLTWNTEYVDAYIEDCFNETANRARNNNSGYPVWPPQSGLNVALREEGILGRAGQSVGYYKLQEFIDTYRMSNEQILRLSETICDTPMIVIRPNYTYMLDELQADLVKCRDETFAKVSNVHRTIFDYVMLIFDGFKGVIEDSLEEWKGYLSRIDVVIGEVFKMCLIESFNAMHLALHGDGTAPPSPLILVHVELIENKISFMPNLSEIAMEISMIFDNLLEPLKNVMRLTDKFKMDFQVPPFWKLYEKDPELLDLQQKLNDEVNFCFIQMQTYLKTWEPFHEVWEMNREMFLQRYEKLKPTADTFDSDISRYTMIANNVQIQDTVTSVHFLDVNADRLKGAIIEECSVWQQKLIGVLFRQTLNMVNHVYHYIAENSKKISKEPTDLISMQQAMQLFDKLMADIPHEEEEFPKIQDQFQLLGGIQADADARCGNVRNRRARAGSKILGIRTVHVLVGDTSQPDSPELIQLEQDMKAIQLVWDITNEWNEAWQVYKTANFWEIEMEQMETTANVLFRKLNRLSRELKDKNWEIVEHSRTNVDKFRRTLPLITDLKNPAMRPRHWQRVKETVDRDFDEQSPEFTLDAITEMEFQNFAEQISDISNSATMELAIEIGLKNITEVWQKMPLEMIPYKDLGIYRIKTTDEIVQTLEEHQVQLSAMKATRFVEPFAKEVDYWERTLSTIGEVLEITLMIQRGYMYMDNIFTTEDIRKQLPKETDDYDKLTKIATHEPPGLFELLNKISRELETMQRALEQYLETKRHVFPRFYFISNEDLLEILANARKPELIQVHIKKLFENIKFLTLSKSVTGKQLATAMNSGEGEFVDFNEPVVLEGQVERWLCEIEKAMRISLREILKQCRTALRKMIQKRDKWVKEWPGQPGITSTQIQWTTDCTRTLLHCKLVDSRKPLKKLRRRQNQALSRYSEAIRSDLSHLDRLKFKAIVVLEIHARDVIEKMYRANWSSYYPCIILETIWPAQILLSEQVQHAGSTDSSSLVSFRNCKDVSAFEWLSQLRFYWDKDIDDCIAWQTNTFFVYGYEYLGNTGRLVITPLTDRCYITLTTALHLYRGGSPKGPAGTGKTETVKDLGKALGFNTGAWGCFDEFNRINIEVLSVVAQQILSILTALSQKIVRFVFEGSEIKLVHTCGIFITMNPGYAGRTELPDNLKSMFRPISMMGFEGTRILARKVFTLYTLAQQQLSKQYHYDFGLRGIVTLTRYAGKKKRLYPNLPDEEVIILAMNDMNIAKLTSDDLPLFIGITSDLFPDIEEAIKLKLQPIPLILTKVIELFETMHSRHSTMIVGESNTAKSVTWKTVHWHDGVISSIMRKTCSDDTPDVKWILFDGPVDADWIENMNSVMDDNKVLTLINNDRITMPHQVLLLFEVQDLAVASPATVSRAGMVYNDYKDLGWRPYMNSWIQKYQAKQEFFEELIEVLCIPENGVEFTGDIDMFSNICRIWFIFCTPFYKIVVPTVDTVRYEFVTSYLLRNQFPILLLGPVGTGKTSVVQLTTSKNVQASKIFVSNNFRR</sequence>
<dbReference type="FunFam" id="3.20.180.20:FF:000001">
    <property type="entry name" value="Dynein axonemal heavy chain 5"/>
    <property type="match status" value="1"/>
</dbReference>
<dbReference type="GO" id="GO:0045505">
    <property type="term" value="F:dynein intermediate chain binding"/>
    <property type="evidence" value="ECO:0007669"/>
    <property type="project" value="InterPro"/>
</dbReference>
<keyword evidence="9" id="KW-0969">Cilium</keyword>
<dbReference type="Gene3D" id="1.10.287.2620">
    <property type="match status" value="1"/>
</dbReference>
<keyword evidence="4" id="KW-0677">Repeat</keyword>
<dbReference type="PANTHER" id="PTHR45703:SF32">
    <property type="entry name" value="DYNEINS HEAVY CHAIN"/>
    <property type="match status" value="1"/>
</dbReference>
<evidence type="ECO:0000313" key="18">
    <source>
        <dbReference type="EMBL" id="PBC29861.1"/>
    </source>
</evidence>
<feature type="domain" description="Dynein heavy chain tail" evidence="14">
    <location>
        <begin position="393"/>
        <end position="460"/>
    </location>
</feature>
<evidence type="ECO:0000256" key="3">
    <source>
        <dbReference type="ARBA" id="ARBA00022701"/>
    </source>
</evidence>
<organism evidence="18 19">
    <name type="scientific">Apis cerana cerana</name>
    <name type="common">Oriental honeybee</name>
    <dbReference type="NCBI Taxonomy" id="94128"/>
    <lineage>
        <taxon>Eukaryota</taxon>
        <taxon>Metazoa</taxon>
        <taxon>Ecdysozoa</taxon>
        <taxon>Arthropoda</taxon>
        <taxon>Hexapoda</taxon>
        <taxon>Insecta</taxon>
        <taxon>Pterygota</taxon>
        <taxon>Neoptera</taxon>
        <taxon>Endopterygota</taxon>
        <taxon>Hymenoptera</taxon>
        <taxon>Apocrita</taxon>
        <taxon>Aculeata</taxon>
        <taxon>Apoidea</taxon>
        <taxon>Anthophila</taxon>
        <taxon>Apidae</taxon>
        <taxon>Apis</taxon>
    </lineage>
</organism>
<feature type="domain" description="Dynein axonemal heavy chain 2/5/8 coiled-coil" evidence="17">
    <location>
        <begin position="799"/>
        <end position="869"/>
    </location>
</feature>
<feature type="domain" description="Dynein heavy chain hydrolytic ATP-binding dynein motor region" evidence="16">
    <location>
        <begin position="1482"/>
        <end position="1539"/>
    </location>
</feature>
<dbReference type="Gene3D" id="3.20.180.20">
    <property type="entry name" value="Dynein heavy chain, N-terminal domain 2"/>
    <property type="match status" value="1"/>
</dbReference>
<keyword evidence="7" id="KW-0243">Dynein</keyword>
<dbReference type="GO" id="GO:0007018">
    <property type="term" value="P:microtubule-based movement"/>
    <property type="evidence" value="ECO:0007669"/>
    <property type="project" value="InterPro"/>
</dbReference>
<dbReference type="GO" id="GO:0051959">
    <property type="term" value="F:dynein light intermediate chain binding"/>
    <property type="evidence" value="ECO:0007669"/>
    <property type="project" value="InterPro"/>
</dbReference>
<keyword evidence="8 13" id="KW-0175">Coiled coil</keyword>
<evidence type="ECO:0000256" key="8">
    <source>
        <dbReference type="ARBA" id="ARBA00023054"/>
    </source>
</evidence>
<name>A0A2A3EFU6_APICC</name>
<dbReference type="Pfam" id="PF08393">
    <property type="entry name" value="DHC_N2"/>
    <property type="match status" value="1"/>
</dbReference>
<feature type="domain" description="Dynein heavy chain hydrolytic ATP-binding dynein motor region" evidence="16">
    <location>
        <begin position="1540"/>
        <end position="1754"/>
    </location>
</feature>
<dbReference type="InterPro" id="IPR035699">
    <property type="entry name" value="AAA_6"/>
</dbReference>
<dbReference type="FunFam" id="1.10.287.2620:FF:000002">
    <property type="entry name" value="Dynein heavy chain 2, axonemal"/>
    <property type="match status" value="1"/>
</dbReference>
<feature type="coiled-coil region" evidence="13">
    <location>
        <begin position="951"/>
        <end position="985"/>
    </location>
</feature>
<dbReference type="InterPro" id="IPR026983">
    <property type="entry name" value="DHC"/>
</dbReference>
<comment type="subcellular location">
    <subcellularLocation>
        <location evidence="1">Cytoplasm</location>
        <location evidence="1">Cytoskeleton</location>
        <location evidence="1">Cilium axoneme</location>
    </subcellularLocation>
</comment>
<gene>
    <name evidence="18" type="ORF">APICC_09407</name>
</gene>
<evidence type="ECO:0000256" key="5">
    <source>
        <dbReference type="ARBA" id="ARBA00022741"/>
    </source>
</evidence>
<evidence type="ECO:0000259" key="17">
    <source>
        <dbReference type="Pfam" id="PF25007"/>
    </source>
</evidence>
<dbReference type="Gene3D" id="1.10.8.710">
    <property type="match status" value="1"/>
</dbReference>
<evidence type="ECO:0000259" key="14">
    <source>
        <dbReference type="Pfam" id="PF08385"/>
    </source>
</evidence>
<dbReference type="InterPro" id="IPR042222">
    <property type="entry name" value="Dynein_2_N"/>
</dbReference>
<evidence type="ECO:0000256" key="4">
    <source>
        <dbReference type="ARBA" id="ARBA00022737"/>
    </source>
</evidence>